<dbReference type="PANTHER" id="PTHR46720">
    <property type="entry name" value="HYDROXYLASE, PUTATIVE (AFU_ORTHOLOGUE AFUA_3G01460)-RELATED"/>
    <property type="match status" value="1"/>
</dbReference>
<evidence type="ECO:0000313" key="6">
    <source>
        <dbReference type="EMBL" id="KAL3426672.1"/>
    </source>
</evidence>
<protein>
    <submittedName>
        <fullName evidence="6">Salicylate 1-monooxygenase SalA</fullName>
    </submittedName>
</protein>
<proteinExistence type="predicted"/>
<reference evidence="6 7" key="1">
    <citation type="submission" date="2024-06" db="EMBL/GenBank/DDBJ databases">
        <title>Complete genome of Phlyctema vagabunda strain 19-DSS-EL-015.</title>
        <authorList>
            <person name="Fiorenzani C."/>
        </authorList>
    </citation>
    <scope>NUCLEOTIDE SEQUENCE [LARGE SCALE GENOMIC DNA]</scope>
    <source>
        <strain evidence="6 7">19-DSS-EL-015</strain>
    </source>
</reference>
<evidence type="ECO:0000313" key="7">
    <source>
        <dbReference type="Proteomes" id="UP001629113"/>
    </source>
</evidence>
<keyword evidence="4" id="KW-0812">Transmembrane</keyword>
<accession>A0ABR4PTI2</accession>
<keyword evidence="7" id="KW-1185">Reference proteome</keyword>
<dbReference type="PANTHER" id="PTHR46720:SF3">
    <property type="entry name" value="FAD-BINDING DOMAIN-CONTAINING PROTEIN-RELATED"/>
    <property type="match status" value="1"/>
</dbReference>
<dbReference type="InterPro" id="IPR036188">
    <property type="entry name" value="FAD/NAD-bd_sf"/>
</dbReference>
<evidence type="ECO:0000259" key="5">
    <source>
        <dbReference type="Pfam" id="PF01494"/>
    </source>
</evidence>
<dbReference type="Proteomes" id="UP001629113">
    <property type="component" value="Unassembled WGS sequence"/>
</dbReference>
<evidence type="ECO:0000256" key="3">
    <source>
        <dbReference type="ARBA" id="ARBA00023002"/>
    </source>
</evidence>
<keyword evidence="2" id="KW-0274">FAD</keyword>
<keyword evidence="4" id="KW-0472">Membrane</keyword>
<keyword evidence="3" id="KW-0560">Oxidoreductase</keyword>
<dbReference type="PRINTS" id="PR00420">
    <property type="entry name" value="RNGMNOXGNASE"/>
</dbReference>
<keyword evidence="4" id="KW-1133">Transmembrane helix</keyword>
<organism evidence="6 7">
    <name type="scientific">Phlyctema vagabunda</name>
    <dbReference type="NCBI Taxonomy" id="108571"/>
    <lineage>
        <taxon>Eukaryota</taxon>
        <taxon>Fungi</taxon>
        <taxon>Dikarya</taxon>
        <taxon>Ascomycota</taxon>
        <taxon>Pezizomycotina</taxon>
        <taxon>Leotiomycetes</taxon>
        <taxon>Helotiales</taxon>
        <taxon>Dermateaceae</taxon>
        <taxon>Phlyctema</taxon>
    </lineage>
</organism>
<dbReference type="InterPro" id="IPR002938">
    <property type="entry name" value="FAD-bd"/>
</dbReference>
<feature type="domain" description="FAD-binding" evidence="5">
    <location>
        <begin position="142"/>
        <end position="356"/>
    </location>
</feature>
<evidence type="ECO:0000256" key="4">
    <source>
        <dbReference type="SAM" id="Phobius"/>
    </source>
</evidence>
<dbReference type="EMBL" id="JBFCZG010000001">
    <property type="protein sequence ID" value="KAL3426672.1"/>
    <property type="molecule type" value="Genomic_DNA"/>
</dbReference>
<sequence length="446" mass="49055">MSGSTVIDDQPIEIAIVGGGIIGVIVALGLIKRGINVKIYEQARSLREIGAGLAFTANAIRCMGHINPDIVTCLRAVATSNGDADNPNDWLQWVDGYKQHNPDDESDEKLLFKLDTGYRGFEGCHRAHFLDKLQEVVPANVIHFSKRLESLSEPSEDGKVLLGFGDGTTAEADAVIGCDGIKSRVRTFLLEKDNPQSYAHYTNKVCYRGLIPMDKAIEKLGEYKARNQHMHLGPKAHIVHFPVAGQTLVNVAAFASDPNDWPSVDTIVAPATRADVEEVFADWGPIVRNITHLLPDTLDKWAIFDMYDHPAPAYNRGRICIAGDAAHASAPHHGAGAGIGVEDALCLSTALNLAAKAVQDKTKTKSQALKLALETFNTVRIERSQWLVNSSRTVCEVYEWADPECGDDTDKCFAEIKWRSHKIWNFDIDGMLKDTADDYHKRITSV</sequence>
<dbReference type="InterPro" id="IPR051104">
    <property type="entry name" value="FAD_monoxygenase"/>
</dbReference>
<name>A0ABR4PTI2_9HELO</name>
<dbReference type="SUPFAM" id="SSF54373">
    <property type="entry name" value="FAD-linked reductases, C-terminal domain"/>
    <property type="match status" value="1"/>
</dbReference>
<comment type="caution">
    <text evidence="6">The sequence shown here is derived from an EMBL/GenBank/DDBJ whole genome shotgun (WGS) entry which is preliminary data.</text>
</comment>
<evidence type="ECO:0000256" key="2">
    <source>
        <dbReference type="ARBA" id="ARBA00022827"/>
    </source>
</evidence>
<keyword evidence="1" id="KW-0285">Flavoprotein</keyword>
<evidence type="ECO:0000256" key="1">
    <source>
        <dbReference type="ARBA" id="ARBA00022630"/>
    </source>
</evidence>
<dbReference type="Pfam" id="PF01494">
    <property type="entry name" value="FAD_binding_3"/>
    <property type="match status" value="1"/>
</dbReference>
<feature type="transmembrane region" description="Helical" evidence="4">
    <location>
        <begin position="12"/>
        <end position="31"/>
    </location>
</feature>
<dbReference type="SUPFAM" id="SSF51905">
    <property type="entry name" value="FAD/NAD(P)-binding domain"/>
    <property type="match status" value="1"/>
</dbReference>
<gene>
    <name evidence="6" type="ORF">PVAG01_00181</name>
</gene>
<dbReference type="Gene3D" id="3.50.50.60">
    <property type="entry name" value="FAD/NAD(P)-binding domain"/>
    <property type="match status" value="1"/>
</dbReference>